<accession>A0A061H1R8</accession>
<dbReference type="EMBL" id="KE361644">
    <property type="protein sequence ID" value="EPQ26587.1"/>
    <property type="molecule type" value="Genomic_DNA"/>
</dbReference>
<dbReference type="RefSeq" id="XP_007881634.1">
    <property type="nucleotide sequence ID" value="XM_007883443.1"/>
</dbReference>
<dbReference type="KEGG" id="pfp:PFL1_05908"/>
<dbReference type="PANTHER" id="PTHR14614:SF161">
    <property type="match status" value="1"/>
</dbReference>
<sequence length="248" mass="26662">METGTPAGGSGAAPDPNFPQGLWIQPSSSKHRQARASTTRDLAASAAATRWDEDSQHDIDQYGIAGRIWEAAYLMAVYLRPPLHSALLGSGAGFGGLHFAQQLCHHRISSKGDRTNSPEEATAYPDTVILTDLPNVVPLMERNAAAAGLLQSTTSPDDELSLATSTQARRPAHPLTHVLCSDLVYFPELLPPLLRSLIDLTDPATGGNGGITTPTSSPEVIISYKIRSLVKEQPFWSAFGSWFDYQPT</sequence>
<evidence type="ECO:0000313" key="2">
    <source>
        <dbReference type="EMBL" id="EPQ26587.1"/>
    </source>
</evidence>
<dbReference type="InterPro" id="IPR019410">
    <property type="entry name" value="Methyltransf_16"/>
</dbReference>
<dbReference type="Gene3D" id="3.40.50.150">
    <property type="entry name" value="Vaccinia Virus protein VP39"/>
    <property type="match status" value="1"/>
</dbReference>
<name>A0A061H1R8_9BASI</name>
<proteinExistence type="predicted"/>
<dbReference type="HOGENOM" id="CLU_039535_1_0_1"/>
<gene>
    <name evidence="2" type="ORF">PFL1_05908</name>
</gene>
<evidence type="ECO:0000313" key="3">
    <source>
        <dbReference type="Proteomes" id="UP000053664"/>
    </source>
</evidence>
<dbReference type="OrthoDB" id="413520at2759"/>
<dbReference type="AlphaFoldDB" id="A0A061H1R8"/>
<dbReference type="GO" id="GO:0032991">
    <property type="term" value="C:protein-containing complex"/>
    <property type="evidence" value="ECO:0007669"/>
    <property type="project" value="TreeGrafter"/>
</dbReference>
<reference evidence="2 3" key="1">
    <citation type="journal article" date="2013" name="Plant Cell">
        <title>The transition from a phytopathogenic smut ancestor to an anamorphic biocontrol agent deciphered by comparative whole-genome analysis.</title>
        <authorList>
            <person name="Lefebvre F."/>
            <person name="Joly D.L."/>
            <person name="Labbe C."/>
            <person name="Teichmann B."/>
            <person name="Linning R."/>
            <person name="Belzile F."/>
            <person name="Bakkeren G."/>
            <person name="Belanger R.R."/>
        </authorList>
    </citation>
    <scope>NUCLEOTIDE SEQUENCE [LARGE SCALE GENOMIC DNA]</scope>
    <source>
        <strain evidence="2 3">PF-1</strain>
    </source>
</reference>
<dbReference type="Proteomes" id="UP000053664">
    <property type="component" value="Unassembled WGS sequence"/>
</dbReference>
<feature type="region of interest" description="Disordered" evidence="1">
    <location>
        <begin position="1"/>
        <end position="41"/>
    </location>
</feature>
<dbReference type="Pfam" id="PF10294">
    <property type="entry name" value="Methyltransf_16"/>
    <property type="match status" value="1"/>
</dbReference>
<dbReference type="GeneID" id="19319990"/>
<evidence type="ECO:0000256" key="1">
    <source>
        <dbReference type="SAM" id="MobiDB-lite"/>
    </source>
</evidence>
<dbReference type="PANTHER" id="PTHR14614">
    <property type="entry name" value="HEPATOCELLULAR CARCINOMA-ASSOCIATED ANTIGEN"/>
    <property type="match status" value="1"/>
</dbReference>
<protein>
    <submittedName>
        <fullName evidence="2">Uncharacterized protein</fullName>
    </submittedName>
</protein>
<feature type="compositionally biased region" description="Gly residues" evidence="1">
    <location>
        <begin position="1"/>
        <end position="11"/>
    </location>
</feature>
<dbReference type="InterPro" id="IPR029063">
    <property type="entry name" value="SAM-dependent_MTases_sf"/>
</dbReference>
<dbReference type="eggNOG" id="KOG2793">
    <property type="taxonomic scope" value="Eukaryota"/>
</dbReference>
<dbReference type="GO" id="GO:0005829">
    <property type="term" value="C:cytosol"/>
    <property type="evidence" value="ECO:0007669"/>
    <property type="project" value="TreeGrafter"/>
</dbReference>
<organism evidence="2 3">
    <name type="scientific">Pseudozyma flocculosa PF-1</name>
    <dbReference type="NCBI Taxonomy" id="1277687"/>
    <lineage>
        <taxon>Eukaryota</taxon>
        <taxon>Fungi</taxon>
        <taxon>Dikarya</taxon>
        <taxon>Basidiomycota</taxon>
        <taxon>Ustilaginomycotina</taxon>
        <taxon>Ustilaginomycetes</taxon>
        <taxon>Ustilaginales</taxon>
        <taxon>Ustilaginaceae</taxon>
        <taxon>Pseudozyma</taxon>
    </lineage>
</organism>
<dbReference type="GO" id="GO:0008757">
    <property type="term" value="F:S-adenosylmethionine-dependent methyltransferase activity"/>
    <property type="evidence" value="ECO:0007669"/>
    <property type="project" value="UniProtKB-ARBA"/>
</dbReference>